<comment type="caution">
    <text evidence="4">The sequence shown here is derived from an EMBL/GenBank/DDBJ whole genome shotgun (WGS) entry which is preliminary data.</text>
</comment>
<dbReference type="PIRSF" id="PIRSF011489">
    <property type="entry name" value="DUF479"/>
    <property type="match status" value="1"/>
</dbReference>
<organism evidence="4 5">
    <name type="scientific">Flavobacterium subsaxonicum WB 4.1-42 = DSM 21790</name>
    <dbReference type="NCBI Taxonomy" id="1121898"/>
    <lineage>
        <taxon>Bacteria</taxon>
        <taxon>Pseudomonadati</taxon>
        <taxon>Bacteroidota</taxon>
        <taxon>Flavobacteriia</taxon>
        <taxon>Flavobacteriales</taxon>
        <taxon>Flavobacteriaceae</taxon>
        <taxon>Flavobacterium</taxon>
    </lineage>
</organism>
<evidence type="ECO:0000256" key="1">
    <source>
        <dbReference type="ARBA" id="ARBA00022516"/>
    </source>
</evidence>
<dbReference type="STRING" id="1121898.GCA_000422725_03475"/>
<gene>
    <name evidence="4" type="ORF">Q766_12135</name>
</gene>
<proteinExistence type="predicted"/>
<dbReference type="AlphaFoldDB" id="A0A0A2MWC0"/>
<dbReference type="GO" id="GO:0008770">
    <property type="term" value="F:[acyl-carrier-protein] phosphodiesterase activity"/>
    <property type="evidence" value="ECO:0007669"/>
    <property type="project" value="InterPro"/>
</dbReference>
<dbReference type="Proteomes" id="UP000030111">
    <property type="component" value="Unassembled WGS sequence"/>
</dbReference>
<dbReference type="eggNOG" id="COG3124">
    <property type="taxonomic scope" value="Bacteria"/>
</dbReference>
<keyword evidence="2" id="KW-0378">Hydrolase</keyword>
<evidence type="ECO:0000256" key="2">
    <source>
        <dbReference type="ARBA" id="ARBA00022801"/>
    </source>
</evidence>
<dbReference type="PANTHER" id="PTHR38764:SF1">
    <property type="entry name" value="ACYL CARRIER PROTEIN PHOSPHODIESTERASE"/>
    <property type="match status" value="1"/>
</dbReference>
<reference evidence="4 5" key="1">
    <citation type="submission" date="2013-09" db="EMBL/GenBank/DDBJ databases">
        <authorList>
            <person name="Zeng Z."/>
            <person name="Chen C."/>
        </authorList>
    </citation>
    <scope>NUCLEOTIDE SEQUENCE [LARGE SCALE GENOMIC DNA]</scope>
    <source>
        <strain evidence="4 5">WB 4.1-42</strain>
    </source>
</reference>
<name>A0A0A2MWC0_9FLAO</name>
<evidence type="ECO:0000313" key="4">
    <source>
        <dbReference type="EMBL" id="KGO92525.1"/>
    </source>
</evidence>
<evidence type="ECO:0000313" key="5">
    <source>
        <dbReference type="Proteomes" id="UP000030111"/>
    </source>
</evidence>
<dbReference type="Pfam" id="PF04336">
    <property type="entry name" value="ACP_PD"/>
    <property type="match status" value="1"/>
</dbReference>
<accession>A0A0A2MWC0</accession>
<protein>
    <submittedName>
        <fullName evidence="4">ACP phosphodiesterase</fullName>
    </submittedName>
</protein>
<dbReference type="OrthoDB" id="8442777at2"/>
<sequence length="194" mass="22537">MNFLAHIYLSGDNDELKIGNFIADGIHGKPDDFPPGIQKGIMLHRAIDSYTDVHPIFRLGTKRLHASYHHYAAVIMDIFYDHFLAKNWSNYSNIPLEKYTADFYQLLQDNYDILPERSKGMLPHMLQYNWLVSYASIEGIARTLTQMDQRTKNKSGMKGSIKELHEFYAEFEAEFTAFFVQIQKHVEEKKAALL</sequence>
<dbReference type="RefSeq" id="WP_026991442.1">
    <property type="nucleotide sequence ID" value="NZ_AUGP01000029.1"/>
</dbReference>
<keyword evidence="5" id="KW-1185">Reference proteome</keyword>
<keyword evidence="1" id="KW-0444">Lipid biosynthesis</keyword>
<dbReference type="EMBL" id="JRLY01000009">
    <property type="protein sequence ID" value="KGO92525.1"/>
    <property type="molecule type" value="Genomic_DNA"/>
</dbReference>
<dbReference type="GO" id="GO:0006633">
    <property type="term" value="P:fatty acid biosynthetic process"/>
    <property type="evidence" value="ECO:0007669"/>
    <property type="project" value="InterPro"/>
</dbReference>
<keyword evidence="3" id="KW-0443">Lipid metabolism</keyword>
<dbReference type="PANTHER" id="PTHR38764">
    <property type="entry name" value="ACYL CARRIER PROTEIN PHOSPHODIESTERASE"/>
    <property type="match status" value="1"/>
</dbReference>
<evidence type="ECO:0000256" key="3">
    <source>
        <dbReference type="ARBA" id="ARBA00023098"/>
    </source>
</evidence>
<dbReference type="InterPro" id="IPR007431">
    <property type="entry name" value="ACP_PD"/>
</dbReference>